<dbReference type="EMBL" id="UZAE01012333">
    <property type="protein sequence ID" value="VDO04618.1"/>
    <property type="molecule type" value="Genomic_DNA"/>
</dbReference>
<evidence type="ECO:0000256" key="2">
    <source>
        <dbReference type="ARBA" id="ARBA00022692"/>
    </source>
</evidence>
<keyword evidence="4 5" id="KW-0472">Membrane</keyword>
<feature type="transmembrane region" description="Helical" evidence="5">
    <location>
        <begin position="399"/>
        <end position="418"/>
    </location>
</feature>
<feature type="transmembrane region" description="Helical" evidence="5">
    <location>
        <begin position="369"/>
        <end position="392"/>
    </location>
</feature>
<name>A0A0R3TMP9_RODNA</name>
<dbReference type="InterPro" id="IPR000832">
    <property type="entry name" value="GPCR_2_secretin-like"/>
</dbReference>
<dbReference type="InterPro" id="IPR053231">
    <property type="entry name" value="GPCR_LN-TM7"/>
</dbReference>
<dbReference type="GO" id="GO:0004930">
    <property type="term" value="F:G protein-coupled receptor activity"/>
    <property type="evidence" value="ECO:0007669"/>
    <property type="project" value="InterPro"/>
</dbReference>
<dbReference type="Gene3D" id="1.20.1070.10">
    <property type="entry name" value="Rhodopsin 7-helix transmembrane proteins"/>
    <property type="match status" value="1"/>
</dbReference>
<dbReference type="STRING" id="102285.A0A0R3TMP9"/>
<evidence type="ECO:0000313" key="6">
    <source>
        <dbReference type="EMBL" id="VDO04618.1"/>
    </source>
</evidence>
<evidence type="ECO:0000313" key="7">
    <source>
        <dbReference type="Proteomes" id="UP000278807"/>
    </source>
</evidence>
<feature type="transmembrane region" description="Helical" evidence="5">
    <location>
        <begin position="565"/>
        <end position="589"/>
    </location>
</feature>
<keyword evidence="7" id="KW-1185">Reference proteome</keyword>
<organism evidence="8">
    <name type="scientific">Rodentolepis nana</name>
    <name type="common">Dwarf tapeworm</name>
    <name type="synonym">Hymenolepis nana</name>
    <dbReference type="NCBI Taxonomy" id="102285"/>
    <lineage>
        <taxon>Eukaryota</taxon>
        <taxon>Metazoa</taxon>
        <taxon>Spiralia</taxon>
        <taxon>Lophotrochozoa</taxon>
        <taxon>Platyhelminthes</taxon>
        <taxon>Cestoda</taxon>
        <taxon>Eucestoda</taxon>
        <taxon>Cyclophyllidea</taxon>
        <taxon>Hymenolepididae</taxon>
        <taxon>Rodentolepis</taxon>
    </lineage>
</organism>
<evidence type="ECO:0000256" key="4">
    <source>
        <dbReference type="ARBA" id="ARBA00023136"/>
    </source>
</evidence>
<proteinExistence type="predicted"/>
<protein>
    <submittedName>
        <fullName evidence="8">G_PROTEIN_RECEP_F2_4 domain-containing protein</fullName>
    </submittedName>
</protein>
<accession>A0A0R3TMP9</accession>
<evidence type="ECO:0000313" key="8">
    <source>
        <dbReference type="WBParaSite" id="HNAJ_0000860401-mRNA-1"/>
    </source>
</evidence>
<reference evidence="6 7" key="2">
    <citation type="submission" date="2018-11" db="EMBL/GenBank/DDBJ databases">
        <authorList>
            <consortium name="Pathogen Informatics"/>
        </authorList>
    </citation>
    <scope>NUCLEOTIDE SEQUENCE [LARGE SCALE GENOMIC DNA]</scope>
</reference>
<evidence type="ECO:0000256" key="1">
    <source>
        <dbReference type="ARBA" id="ARBA00004141"/>
    </source>
</evidence>
<feature type="transmembrane region" description="Helical" evidence="5">
    <location>
        <begin position="650"/>
        <end position="670"/>
    </location>
</feature>
<dbReference type="OrthoDB" id="6134459at2759"/>
<reference evidence="8" key="1">
    <citation type="submission" date="2017-02" db="UniProtKB">
        <authorList>
            <consortium name="WormBaseParasite"/>
        </authorList>
    </citation>
    <scope>IDENTIFICATION</scope>
</reference>
<comment type="subcellular location">
    <subcellularLocation>
        <location evidence="1">Membrane</location>
        <topology evidence="1">Multi-pass membrane protein</topology>
    </subcellularLocation>
</comment>
<evidence type="ECO:0000256" key="3">
    <source>
        <dbReference type="ARBA" id="ARBA00022989"/>
    </source>
</evidence>
<evidence type="ECO:0000256" key="5">
    <source>
        <dbReference type="SAM" id="Phobius"/>
    </source>
</evidence>
<feature type="transmembrane region" description="Helical" evidence="5">
    <location>
        <begin position="617"/>
        <end position="638"/>
    </location>
</feature>
<feature type="transmembrane region" description="Helical" evidence="5">
    <location>
        <begin position="470"/>
        <end position="491"/>
    </location>
</feature>
<sequence length="730" mass="81315">MLPYGQLIYVITTCSDNEGISEDIKARCSGASWRFLNRMKQNKLLWLSGNLRSVVPVIGYEDRMVYANVSCVMCILLYYVSIVLPLSVLSHEQNSFPTECLTREDCYCDFKCREEGDCCTLVNGSQPAIDSNGSFFIPVCTSHENVLSKSFIIPYGQGVYAITKCPDNEGISEDIKARCSGASWRFLNPMKQNKLLWLSGNLRSVVPVIGYEDRMVYANVYCAICNGLEKKQIYFPQVKIGCSNSESMTSCFVSTNLPKSMTRFCFQSDRPILSPDIYESFDVKSIFLGMEYIFVIPEEYLSDGYIKLPFVTSQESENETNQIIGPEYGVNEAYMWLQIILLVFSMIGLTLMLVVYGSNSLLGRSLGGLLTMGLGGTLLAMEISFLIVAFGVPRAENRGVCVFMAGVLLFLLLSSFMWMTLLAFQLLLTFGDCRACFPIIWKYISCRRGNIGSVSVYSQGRRTRSPKKLFLKYAPPAVILPLCLSSLAVLVNEKAFNQLAPIYTQLSTPSPSKTLDEADSKAMQSGVFENITRIEVLGSCLSIVDPGFCPDSARAWFTNFGGLCVWFLVPVGTVISFNVVTLIVVCIQICRLSKEAQIRCSPENEEEKKRREKRKNLVGICGKLAIILGVSWFVQMLAGWLPHSLIMRRILALVNCAQGGVIALSMLMSVKSRRAIANMLPESCRGFIAPISASRLKDRESSSSSKTWSSVLLPKRVRPSRESGIEQIDK</sequence>
<dbReference type="WBParaSite" id="HNAJ_0000860401-mRNA-1">
    <property type="protein sequence ID" value="HNAJ_0000860401-mRNA-1"/>
    <property type="gene ID" value="HNAJ_0000860401"/>
</dbReference>
<dbReference type="PANTHER" id="PTHR45902">
    <property type="entry name" value="LATROPHILIN RECEPTOR-LIKE PROTEIN A"/>
    <property type="match status" value="1"/>
</dbReference>
<dbReference type="GO" id="GO:0016020">
    <property type="term" value="C:membrane"/>
    <property type="evidence" value="ECO:0007669"/>
    <property type="project" value="UniProtKB-SubCell"/>
</dbReference>
<feature type="transmembrane region" description="Helical" evidence="5">
    <location>
        <begin position="333"/>
        <end position="357"/>
    </location>
</feature>
<gene>
    <name evidence="6" type="ORF">HNAJ_LOCUS8600</name>
</gene>
<keyword evidence="3 5" id="KW-1133">Transmembrane helix</keyword>
<dbReference type="AlphaFoldDB" id="A0A0R3TMP9"/>
<dbReference type="PANTHER" id="PTHR45902:SF4">
    <property type="entry name" value="G-PROTEIN COUPLED RECEPTORS FAMILY 2 PROFILE 2 DOMAIN-CONTAINING PROTEIN"/>
    <property type="match status" value="1"/>
</dbReference>
<keyword evidence="2 5" id="KW-0812">Transmembrane</keyword>
<dbReference type="Proteomes" id="UP000278807">
    <property type="component" value="Unassembled WGS sequence"/>
</dbReference>
<dbReference type="Pfam" id="PF00002">
    <property type="entry name" value="7tm_2"/>
    <property type="match status" value="1"/>
</dbReference>